<proteinExistence type="predicted"/>
<keyword evidence="1" id="KW-0723">Serine/threonine-protein kinase</keyword>
<feature type="compositionally biased region" description="Low complexity" evidence="7">
    <location>
        <begin position="237"/>
        <end position="247"/>
    </location>
</feature>
<accession>A0ABP0C7L3</accession>
<dbReference type="InterPro" id="IPR011009">
    <property type="entry name" value="Kinase-like_dom_sf"/>
</dbReference>
<keyword evidence="3 6" id="KW-0547">Nucleotide-binding</keyword>
<keyword evidence="5 6" id="KW-0067">ATP-binding</keyword>
<dbReference type="PROSITE" id="PS00107">
    <property type="entry name" value="PROTEIN_KINASE_ATP"/>
    <property type="match status" value="1"/>
</dbReference>
<comment type="caution">
    <text evidence="9">The sequence shown here is derived from an EMBL/GenBank/DDBJ whole genome shotgun (WGS) entry which is preliminary data.</text>
</comment>
<dbReference type="Gene3D" id="1.10.510.10">
    <property type="entry name" value="Transferase(Phosphotransferase) domain 1"/>
    <property type="match status" value="1"/>
</dbReference>
<evidence type="ECO:0000256" key="6">
    <source>
        <dbReference type="PROSITE-ProRule" id="PRU10141"/>
    </source>
</evidence>
<feature type="region of interest" description="Disordered" evidence="7">
    <location>
        <begin position="282"/>
        <end position="569"/>
    </location>
</feature>
<dbReference type="PANTHER" id="PTHR22974:SF21">
    <property type="entry name" value="DUAL SPECIFICITY PROTEIN KINASE TTK"/>
    <property type="match status" value="1"/>
</dbReference>
<feature type="compositionally biased region" description="Low complexity" evidence="7">
    <location>
        <begin position="345"/>
        <end position="365"/>
    </location>
</feature>
<keyword evidence="10" id="KW-1185">Reference proteome</keyword>
<dbReference type="InterPro" id="IPR000719">
    <property type="entry name" value="Prot_kinase_dom"/>
</dbReference>
<feature type="compositionally biased region" description="Pro residues" evidence="7">
    <location>
        <begin position="543"/>
        <end position="556"/>
    </location>
</feature>
<reference evidence="9 10" key="1">
    <citation type="submission" date="2024-01" db="EMBL/GenBank/DDBJ databases">
        <authorList>
            <person name="Allen C."/>
            <person name="Tagirdzhanova G."/>
        </authorList>
    </citation>
    <scope>NUCLEOTIDE SEQUENCE [LARGE SCALE GENOMIC DNA]</scope>
</reference>
<dbReference type="Pfam" id="PF00069">
    <property type="entry name" value="Pkinase"/>
    <property type="match status" value="2"/>
</dbReference>
<feature type="compositionally biased region" description="Polar residues" evidence="7">
    <location>
        <begin position="33"/>
        <end position="48"/>
    </location>
</feature>
<dbReference type="CDD" id="cd14131">
    <property type="entry name" value="PKc_Mps1"/>
    <property type="match status" value="1"/>
</dbReference>
<feature type="compositionally biased region" description="Low complexity" evidence="7">
    <location>
        <begin position="497"/>
        <end position="523"/>
    </location>
</feature>
<feature type="compositionally biased region" description="Low complexity" evidence="7">
    <location>
        <begin position="290"/>
        <end position="306"/>
    </location>
</feature>
<keyword evidence="4" id="KW-0418">Kinase</keyword>
<feature type="compositionally biased region" description="Polar residues" evidence="7">
    <location>
        <begin position="135"/>
        <end position="146"/>
    </location>
</feature>
<name>A0ABP0C7L3_9PEZI</name>
<dbReference type="InterPro" id="IPR017441">
    <property type="entry name" value="Protein_kinase_ATP_BS"/>
</dbReference>
<dbReference type="Gene3D" id="3.30.200.20">
    <property type="entry name" value="Phosphorylase Kinase, domain 1"/>
    <property type="match status" value="1"/>
</dbReference>
<protein>
    <recommendedName>
        <fullName evidence="8">Protein kinase domain-containing protein</fullName>
    </recommendedName>
</protein>
<organism evidence="9 10">
    <name type="scientific">Sporothrix curviconia</name>
    <dbReference type="NCBI Taxonomy" id="1260050"/>
    <lineage>
        <taxon>Eukaryota</taxon>
        <taxon>Fungi</taxon>
        <taxon>Dikarya</taxon>
        <taxon>Ascomycota</taxon>
        <taxon>Pezizomycotina</taxon>
        <taxon>Sordariomycetes</taxon>
        <taxon>Sordariomycetidae</taxon>
        <taxon>Ophiostomatales</taxon>
        <taxon>Ophiostomataceae</taxon>
        <taxon>Sporothrix</taxon>
    </lineage>
</organism>
<evidence type="ECO:0000256" key="1">
    <source>
        <dbReference type="ARBA" id="ARBA00022527"/>
    </source>
</evidence>
<sequence length="1060" mass="112212">MATVSPTPAGQGSQFTSLGRRTSARQALRRPPSRSQMNGAASGTASKRSSNAAAASNAASATDTQQQYAGLHDSSDDEMPIPMKLSALTKALLSDGASASEAASATETAGTGAATRRRSALNRSTSSAAGGADTDGNSQLQSQQQDRPGVRQTRRHVRAGSVQASSGAPSSASRPTSPPALLSRDSSPAPRKRVVRLSSTTPAGGMGPVQAPLRRSVSTSRHTGTRRSTATEDKGADPPASAAAPASSIDAVVMAPVPAAAPLSAEAINTPASSVRRVQIAVGSSGGRSAGRATRLSASASSSALRATRRTESAAGHYSDAEQVPSHDEPPSTGGRASSQPQQMGSALRSYGSGSGSSDGAISRSGSRDVDPQQALQSSMRIKRVGKSLGGGFLSGPARRGRRRTSDEDGEGNNPDDMLQPHHDSEAGGLLLSSQETDAEVMYGSQDAHRSGSRSPFFDPYGRGEHAATGSPVSGRTSSAQRASTLRNQSSRAGVSQLQPEQQLGQQPGLQPEAQPEPMPLEQEQQEQDLPRRRSYRSIDLPSAPPPKAAAPPPPVSSSRPNLPSANDQENDLAYLGRSVKPLIVGGAEKEYNVNHIRPLRAALQPAVADVKLPPPASAAKPAGIEAPLLSPDRKVLSAISRNTPRRAAPPPPPKMSVLETATGAPAGAAAAAQAGKKPRILLKVNGRSYQRVDCVGRGGSGKVYKVTAENGKMFAMKRVSLENADESTIRGFMGEIDLLKKLSGVDRVIQLFDFEMNNEKHMLSLLMELGEMDLNSLLRLRQNPESAKMDPVFVRFYWKEMLECLQAVHVHDIVHSDLKPANFVLVQGRLKLIDFGIANAIQTEMTVNVHRETQVGTPSYMSPESLMDAQQYAFTANHHNAGGRPGAGGFLGATKSATKVVKLGKPSDVWSLGCILYQMVYGLPPFGHIQNQMARCQAIITWTHTIDFPARGMGGTPVPPSLIATMKKCLNREQQLRPTCDELLSPMDPFLFPEAQYMSIGGGAECMPITEELLGRIIQSVVTRCRERMPTDGEAITAWPAAYWSSVRRAVAAREEKHQ</sequence>
<keyword evidence="2" id="KW-0808">Transferase</keyword>
<feature type="compositionally biased region" description="Polar residues" evidence="7">
    <location>
        <begin position="335"/>
        <end position="344"/>
    </location>
</feature>
<dbReference type="PANTHER" id="PTHR22974">
    <property type="entry name" value="MIXED LINEAGE PROTEIN KINASE"/>
    <property type="match status" value="1"/>
</dbReference>
<feature type="domain" description="Protein kinase" evidence="8">
    <location>
        <begin position="690"/>
        <end position="992"/>
    </location>
</feature>
<feature type="compositionally biased region" description="Low complexity" evidence="7">
    <location>
        <begin position="49"/>
        <end position="61"/>
    </location>
</feature>
<evidence type="ECO:0000313" key="10">
    <source>
        <dbReference type="Proteomes" id="UP001642405"/>
    </source>
</evidence>
<feature type="compositionally biased region" description="Polar residues" evidence="7">
    <location>
        <begin position="1"/>
        <end position="20"/>
    </location>
</feature>
<feature type="compositionally biased region" description="Low complexity" evidence="7">
    <location>
        <begin position="96"/>
        <end position="114"/>
    </location>
</feature>
<dbReference type="Proteomes" id="UP001642405">
    <property type="component" value="Unassembled WGS sequence"/>
</dbReference>
<dbReference type="PROSITE" id="PS00108">
    <property type="entry name" value="PROTEIN_KINASE_ST"/>
    <property type="match status" value="1"/>
</dbReference>
<dbReference type="PROSITE" id="PS50011">
    <property type="entry name" value="PROTEIN_KINASE_DOM"/>
    <property type="match status" value="1"/>
</dbReference>
<feature type="region of interest" description="Disordered" evidence="7">
    <location>
        <begin position="1"/>
        <end position="247"/>
    </location>
</feature>
<feature type="compositionally biased region" description="Low complexity" evidence="7">
    <location>
        <begin position="214"/>
        <end position="228"/>
    </location>
</feature>
<feature type="compositionally biased region" description="Polar residues" evidence="7">
    <location>
        <begin position="471"/>
        <end position="496"/>
    </location>
</feature>
<gene>
    <name evidence="9" type="ORF">SCUCBS95973_006573</name>
</gene>
<feature type="compositionally biased region" description="Low complexity" evidence="7">
    <location>
        <begin position="164"/>
        <end position="184"/>
    </location>
</feature>
<evidence type="ECO:0000256" key="7">
    <source>
        <dbReference type="SAM" id="MobiDB-lite"/>
    </source>
</evidence>
<dbReference type="SUPFAM" id="SSF56112">
    <property type="entry name" value="Protein kinase-like (PK-like)"/>
    <property type="match status" value="1"/>
</dbReference>
<dbReference type="InterPro" id="IPR027084">
    <property type="entry name" value="Mps1_cat"/>
</dbReference>
<evidence type="ECO:0000259" key="8">
    <source>
        <dbReference type="PROSITE" id="PS50011"/>
    </source>
</evidence>
<dbReference type="InterPro" id="IPR008271">
    <property type="entry name" value="Ser/Thr_kinase_AS"/>
</dbReference>
<evidence type="ECO:0000256" key="2">
    <source>
        <dbReference type="ARBA" id="ARBA00022679"/>
    </source>
</evidence>
<evidence type="ECO:0000256" key="4">
    <source>
        <dbReference type="ARBA" id="ARBA00022777"/>
    </source>
</evidence>
<evidence type="ECO:0000256" key="5">
    <source>
        <dbReference type="ARBA" id="ARBA00022840"/>
    </source>
</evidence>
<evidence type="ECO:0000256" key="3">
    <source>
        <dbReference type="ARBA" id="ARBA00022741"/>
    </source>
</evidence>
<evidence type="ECO:0000313" key="9">
    <source>
        <dbReference type="EMBL" id="CAK7227536.1"/>
    </source>
</evidence>
<dbReference type="EMBL" id="CAWUHB010000040">
    <property type="protein sequence ID" value="CAK7227536.1"/>
    <property type="molecule type" value="Genomic_DNA"/>
</dbReference>
<feature type="binding site" evidence="6">
    <location>
        <position position="718"/>
    </location>
    <ligand>
        <name>ATP</name>
        <dbReference type="ChEBI" id="CHEBI:30616"/>
    </ligand>
</feature>
<dbReference type="SMART" id="SM00220">
    <property type="entry name" value="S_TKc"/>
    <property type="match status" value="1"/>
</dbReference>